<proteinExistence type="predicted"/>
<evidence type="ECO:0000256" key="1">
    <source>
        <dbReference type="SAM" id="MobiDB-lite"/>
    </source>
</evidence>
<gene>
    <name evidence="3" type="ORF">TSPGSL018_8646</name>
</gene>
<dbReference type="InterPro" id="IPR001245">
    <property type="entry name" value="Ser-Thr/Tyr_kinase_cat_dom"/>
</dbReference>
<dbReference type="PROSITE" id="PS50011">
    <property type="entry name" value="PROTEIN_KINASE_DOM"/>
    <property type="match status" value="1"/>
</dbReference>
<dbReference type="Gene3D" id="1.10.510.10">
    <property type="entry name" value="Transferase(Phosphotransferase) domain 1"/>
    <property type="match status" value="1"/>
</dbReference>
<dbReference type="CDD" id="cd13999">
    <property type="entry name" value="STKc_MAP3K-like"/>
    <property type="match status" value="1"/>
</dbReference>
<feature type="domain" description="Protein kinase" evidence="2">
    <location>
        <begin position="179"/>
        <end position="443"/>
    </location>
</feature>
<sequence>MEAPRDRGYLSLELTANDPSFPGAVQEFQPADSEGSILRNAETRLISQNRTKEELVLALDTALEVNRHLNREVEQLTSQMESLRQEKEAALRRAKEVSQKLSEARRQGGDDTGIRPPRAPPSHGAAEDDSNEDTEQETEQEADDVTGSGSLSQAFDQKEWEELRQRGVASGWLVDPTMVELGPEAGRGTFGVTYHATWHGGHVALKSVRVEARDEIMSFLREVDVMSSIRHPFVLPFIGAVLDPPHRCWVLTEWMPGGTLKSWLHGDRDAGVPPRRAPLSARLRKSLEVARGMQALQESEPQVMHRDLKPTNVLLDASGAARVADMGLSRRFTVETATVLTGETGTYLYMAPEVMQHNVYDAKADVFSWAVMTAELITQQVPYQEFYMTPLQVAMAVCNSDLRPSLPNSLHPGVRKLLEAAWSSDPVKRPFFREAVRKMTKFVEHVELDEKERQQQPAANPVGGLLRGFAGLVNRPQSAA</sequence>
<dbReference type="InterPro" id="IPR011009">
    <property type="entry name" value="Kinase-like_dom_sf"/>
</dbReference>
<dbReference type="InterPro" id="IPR008271">
    <property type="entry name" value="Ser/Thr_kinase_AS"/>
</dbReference>
<dbReference type="AlphaFoldDB" id="A0A061SDP2"/>
<dbReference type="InterPro" id="IPR000719">
    <property type="entry name" value="Prot_kinase_dom"/>
</dbReference>
<dbReference type="SMART" id="SM00220">
    <property type="entry name" value="S_TKc"/>
    <property type="match status" value="1"/>
</dbReference>
<dbReference type="GO" id="GO:0004674">
    <property type="term" value="F:protein serine/threonine kinase activity"/>
    <property type="evidence" value="ECO:0007669"/>
    <property type="project" value="TreeGrafter"/>
</dbReference>
<dbReference type="PANTHER" id="PTHR44329">
    <property type="entry name" value="SERINE/THREONINE-PROTEIN KINASE TNNI3K-RELATED"/>
    <property type="match status" value="1"/>
</dbReference>
<protein>
    <submittedName>
        <fullName evidence="3">Serine threonine-protein kinase ctr1</fullName>
    </submittedName>
</protein>
<organism evidence="3">
    <name type="scientific">Tetraselmis sp. GSL018</name>
    <dbReference type="NCBI Taxonomy" id="582737"/>
    <lineage>
        <taxon>Eukaryota</taxon>
        <taxon>Viridiplantae</taxon>
        <taxon>Chlorophyta</taxon>
        <taxon>core chlorophytes</taxon>
        <taxon>Chlorodendrophyceae</taxon>
        <taxon>Chlorodendrales</taxon>
        <taxon>Chlorodendraceae</taxon>
        <taxon>Tetraselmis</taxon>
    </lineage>
</organism>
<dbReference type="Pfam" id="PF07714">
    <property type="entry name" value="PK_Tyr_Ser-Thr"/>
    <property type="match status" value="1"/>
</dbReference>
<keyword evidence="3" id="KW-0808">Transferase</keyword>
<reference evidence="3" key="1">
    <citation type="submission" date="2014-05" db="EMBL/GenBank/DDBJ databases">
        <title>The transcriptome of the halophilic microalga Tetraselmis sp. GSL018 isolated from the Great Salt Lake, Utah.</title>
        <authorList>
            <person name="Jinkerson R.E."/>
            <person name="D'Adamo S."/>
            <person name="Posewitz M.C."/>
        </authorList>
    </citation>
    <scope>NUCLEOTIDE SEQUENCE</scope>
    <source>
        <strain evidence="3">GSL018</strain>
    </source>
</reference>
<accession>A0A061SDP2</accession>
<evidence type="ECO:0000259" key="2">
    <source>
        <dbReference type="PROSITE" id="PS50011"/>
    </source>
</evidence>
<dbReference type="GO" id="GO:0005524">
    <property type="term" value="F:ATP binding"/>
    <property type="evidence" value="ECO:0007669"/>
    <property type="project" value="InterPro"/>
</dbReference>
<evidence type="ECO:0000313" key="3">
    <source>
        <dbReference type="EMBL" id="JAC81124.1"/>
    </source>
</evidence>
<feature type="region of interest" description="Disordered" evidence="1">
    <location>
        <begin position="87"/>
        <end position="151"/>
    </location>
</feature>
<name>A0A061SDP2_9CHLO</name>
<feature type="compositionally biased region" description="Acidic residues" evidence="1">
    <location>
        <begin position="127"/>
        <end position="144"/>
    </location>
</feature>
<keyword evidence="3" id="KW-0418">Kinase</keyword>
<dbReference type="PANTHER" id="PTHR44329:SF261">
    <property type="entry name" value="ZINC FINGER CONTAINING PROTEIN KINASE-RELATED"/>
    <property type="match status" value="1"/>
</dbReference>
<dbReference type="SUPFAM" id="SSF56112">
    <property type="entry name" value="Protein kinase-like (PK-like)"/>
    <property type="match status" value="1"/>
</dbReference>
<dbReference type="PROSITE" id="PS00108">
    <property type="entry name" value="PROTEIN_KINASE_ST"/>
    <property type="match status" value="1"/>
</dbReference>
<dbReference type="EMBL" id="GBEZ01004064">
    <property type="protein sequence ID" value="JAC81124.1"/>
    <property type="molecule type" value="Transcribed_RNA"/>
</dbReference>
<dbReference type="InterPro" id="IPR051681">
    <property type="entry name" value="Ser/Thr_Kinases-Pseudokinases"/>
</dbReference>
<feature type="compositionally biased region" description="Basic and acidic residues" evidence="1">
    <location>
        <begin position="87"/>
        <end position="113"/>
    </location>
</feature>